<evidence type="ECO:0000313" key="3">
    <source>
        <dbReference type="Proteomes" id="UP000325902"/>
    </source>
</evidence>
<name>A0A5N5D1N9_9PEZI</name>
<sequence>MSSINSSIGYISNGFPAFGLPRTQRLITGHNAEGKGVFLVRDSGGHHRTMVQEQGLNNILYHTKETPVDLNNDADLKYANEVEPGLHNTNGTVVRMIDFAPNVESPMHRAMSIDYGVVLHGEFELTLDSGETRIMRQGDVSIQRATAHKWKNISGAGTMPGRMLWVLLDVKDLFVNGEKIEGYLGDLASEYEGRSA</sequence>
<dbReference type="CDD" id="cd02231">
    <property type="entry name" value="cupin_BLL6423-like"/>
    <property type="match status" value="1"/>
</dbReference>
<gene>
    <name evidence="2" type="ORF">DBV05_g9727</name>
</gene>
<dbReference type="SUPFAM" id="SSF51182">
    <property type="entry name" value="RmlC-like cupins"/>
    <property type="match status" value="1"/>
</dbReference>
<evidence type="ECO:0000259" key="1">
    <source>
        <dbReference type="Pfam" id="PF07883"/>
    </source>
</evidence>
<dbReference type="Pfam" id="PF07883">
    <property type="entry name" value="Cupin_2"/>
    <property type="match status" value="1"/>
</dbReference>
<dbReference type="InterPro" id="IPR011051">
    <property type="entry name" value="RmlC_Cupin_sf"/>
</dbReference>
<keyword evidence="3" id="KW-1185">Reference proteome</keyword>
<organism evidence="2 3">
    <name type="scientific">Lasiodiplodia theobromae</name>
    <dbReference type="NCBI Taxonomy" id="45133"/>
    <lineage>
        <taxon>Eukaryota</taxon>
        <taxon>Fungi</taxon>
        <taxon>Dikarya</taxon>
        <taxon>Ascomycota</taxon>
        <taxon>Pezizomycotina</taxon>
        <taxon>Dothideomycetes</taxon>
        <taxon>Dothideomycetes incertae sedis</taxon>
        <taxon>Botryosphaeriales</taxon>
        <taxon>Botryosphaeriaceae</taxon>
        <taxon>Lasiodiplodia</taxon>
    </lineage>
</organism>
<dbReference type="InterPro" id="IPR013096">
    <property type="entry name" value="Cupin_2"/>
</dbReference>
<reference evidence="2 3" key="1">
    <citation type="journal article" date="2019" name="Sci. Rep.">
        <title>A multi-omics analysis of the grapevine pathogen Lasiodiplodia theobromae reveals that temperature affects the expression of virulence- and pathogenicity-related genes.</title>
        <authorList>
            <person name="Felix C."/>
            <person name="Meneses R."/>
            <person name="Goncalves M.F.M."/>
            <person name="Tilleman L."/>
            <person name="Duarte A.S."/>
            <person name="Jorrin-Novo J.V."/>
            <person name="Van de Peer Y."/>
            <person name="Deforce D."/>
            <person name="Van Nieuwerburgh F."/>
            <person name="Esteves A.C."/>
            <person name="Alves A."/>
        </authorList>
    </citation>
    <scope>NUCLEOTIDE SEQUENCE [LARGE SCALE GENOMIC DNA]</scope>
    <source>
        <strain evidence="2 3">LA-SOL3</strain>
    </source>
</reference>
<accession>A0A5N5D1N9</accession>
<comment type="caution">
    <text evidence="2">The sequence shown here is derived from an EMBL/GenBank/DDBJ whole genome shotgun (WGS) entry which is preliminary data.</text>
</comment>
<feature type="domain" description="Cupin type-2" evidence="1">
    <location>
        <begin position="97"/>
        <end position="166"/>
    </location>
</feature>
<dbReference type="PANTHER" id="PTHR36156:SF2">
    <property type="entry name" value="CUPIN TYPE-2 DOMAIN-CONTAINING PROTEIN"/>
    <property type="match status" value="1"/>
</dbReference>
<dbReference type="Gene3D" id="2.60.120.10">
    <property type="entry name" value="Jelly Rolls"/>
    <property type="match status" value="1"/>
</dbReference>
<proteinExistence type="predicted"/>
<dbReference type="InterPro" id="IPR047142">
    <property type="entry name" value="OryJ/VirC-like"/>
</dbReference>
<dbReference type="PANTHER" id="PTHR36156">
    <property type="entry name" value="SLR2101 PROTEIN"/>
    <property type="match status" value="1"/>
</dbReference>
<dbReference type="EMBL" id="VCHE01000097">
    <property type="protein sequence ID" value="KAB2571605.1"/>
    <property type="molecule type" value="Genomic_DNA"/>
</dbReference>
<evidence type="ECO:0000313" key="2">
    <source>
        <dbReference type="EMBL" id="KAB2571605.1"/>
    </source>
</evidence>
<dbReference type="AlphaFoldDB" id="A0A5N5D1N9"/>
<dbReference type="InterPro" id="IPR014710">
    <property type="entry name" value="RmlC-like_jellyroll"/>
</dbReference>
<dbReference type="Proteomes" id="UP000325902">
    <property type="component" value="Unassembled WGS sequence"/>
</dbReference>
<dbReference type="OrthoDB" id="5840532at2759"/>
<protein>
    <recommendedName>
        <fullName evidence="1">Cupin type-2 domain-containing protein</fullName>
    </recommendedName>
</protein>